<gene>
    <name evidence="1" type="ORF">AVEN_95413_1</name>
</gene>
<organism evidence="1 2">
    <name type="scientific">Araneus ventricosus</name>
    <name type="common">Orbweaver spider</name>
    <name type="synonym">Epeira ventricosa</name>
    <dbReference type="NCBI Taxonomy" id="182803"/>
    <lineage>
        <taxon>Eukaryota</taxon>
        <taxon>Metazoa</taxon>
        <taxon>Ecdysozoa</taxon>
        <taxon>Arthropoda</taxon>
        <taxon>Chelicerata</taxon>
        <taxon>Arachnida</taxon>
        <taxon>Araneae</taxon>
        <taxon>Araneomorphae</taxon>
        <taxon>Entelegynae</taxon>
        <taxon>Araneoidea</taxon>
        <taxon>Araneidae</taxon>
        <taxon>Araneus</taxon>
    </lineage>
</organism>
<reference evidence="1 2" key="1">
    <citation type="journal article" date="2019" name="Sci. Rep.">
        <title>Orb-weaving spider Araneus ventricosus genome elucidates the spidroin gene catalogue.</title>
        <authorList>
            <person name="Kono N."/>
            <person name="Nakamura H."/>
            <person name="Ohtoshi R."/>
            <person name="Moran D.A.P."/>
            <person name="Shinohara A."/>
            <person name="Yoshida Y."/>
            <person name="Fujiwara M."/>
            <person name="Mori M."/>
            <person name="Tomita M."/>
            <person name="Arakawa K."/>
        </authorList>
    </citation>
    <scope>NUCLEOTIDE SEQUENCE [LARGE SCALE GENOMIC DNA]</scope>
</reference>
<dbReference type="AlphaFoldDB" id="A0A4Y2CGH6"/>
<name>A0A4Y2CGH6_ARAVE</name>
<evidence type="ECO:0000313" key="2">
    <source>
        <dbReference type="Proteomes" id="UP000499080"/>
    </source>
</evidence>
<protein>
    <submittedName>
        <fullName evidence="1">Uncharacterized protein</fullName>
    </submittedName>
</protein>
<proteinExistence type="predicted"/>
<keyword evidence="2" id="KW-1185">Reference proteome</keyword>
<comment type="caution">
    <text evidence="1">The sequence shown here is derived from an EMBL/GenBank/DDBJ whole genome shotgun (WGS) entry which is preliminary data.</text>
</comment>
<evidence type="ECO:0000313" key="1">
    <source>
        <dbReference type="EMBL" id="GBM03522.1"/>
    </source>
</evidence>
<sequence>MSRDLIYTLLPARTGLNQRASFDKWTTVSIPPRGRYELYAQLDLIFDDEIAGGVDDDFRDLSNKGRHIDTSAIESNTAREMSSVNATKGYRSLVLTFFSSVVQANWLLE</sequence>
<dbReference type="Proteomes" id="UP000499080">
    <property type="component" value="Unassembled WGS sequence"/>
</dbReference>
<dbReference type="EMBL" id="BGPR01000192">
    <property type="protein sequence ID" value="GBM03522.1"/>
    <property type="molecule type" value="Genomic_DNA"/>
</dbReference>
<accession>A0A4Y2CGH6</accession>